<dbReference type="Pfam" id="PF12832">
    <property type="entry name" value="MFS_1_like"/>
    <property type="match status" value="1"/>
</dbReference>
<dbReference type="Proteomes" id="UP000594262">
    <property type="component" value="Unplaced"/>
</dbReference>
<evidence type="ECO:0000256" key="5">
    <source>
        <dbReference type="ARBA" id="ARBA00023136"/>
    </source>
</evidence>
<sequence length="527" mass="59859">RAWLRKSCMISYLPIFIHITAYFFRLIEEMGDLAEEMPLKNLNDENDEEGGEIKKYKWYNINWNTLPAKAAFFFDTARRVGSLPSLVLFLTGIGLDKVEAGLILGFRLLGMLFGGPFWGVIADKFHCHRLILIINCIGIILTMGCQPLLAIKYGNPVINKCPEPTWSQFVNNLNQTNNSTLDGQSINQKQDMYGTPFFVFFFTQILAAFFEVSGASFIDVATIRKSQLSKHRKIDYGRQRFWGPIGAIFGVNMTNLIIDYFPKVSITCYSGLFVTYVLFTILMTVCLLVLYNGLSFEDENHTMNEKEKQCFRKTFRRHLIQFEVILVYGIAFFGGVVYSSYKVLNFLYLKELSSPSLVRTLTISIAGFSAIFGFFFSGKIIRILGGPLISLMVALIFFVVRYLGYTFAPTGWILLAFQPLHFLSFVLFVTSAITYVKETSPLIVITSMVSLFQTMFEGVGVLVGSSIGGVLFKNYGGRKVYLIYAFFALFWAMVLGVYIFIFKDKNKNTTKSEKNDESTTYENDTTC</sequence>
<dbReference type="InterPro" id="IPR024989">
    <property type="entry name" value="MFS_assoc_dom"/>
</dbReference>
<feature type="transmembrane region" description="Helical" evidence="6">
    <location>
        <begin position="315"/>
        <end position="337"/>
    </location>
</feature>
<evidence type="ECO:0000256" key="1">
    <source>
        <dbReference type="ARBA" id="ARBA00004141"/>
    </source>
</evidence>
<dbReference type="InterPro" id="IPR020846">
    <property type="entry name" value="MFS_dom"/>
</dbReference>
<proteinExistence type="inferred from homology"/>
<keyword evidence="9" id="KW-1185">Reference proteome</keyword>
<feature type="transmembrane region" description="Helical" evidence="6">
    <location>
        <begin position="100"/>
        <end position="118"/>
    </location>
</feature>
<evidence type="ECO:0000256" key="6">
    <source>
        <dbReference type="SAM" id="Phobius"/>
    </source>
</evidence>
<reference evidence="8" key="1">
    <citation type="submission" date="2021-01" db="UniProtKB">
        <authorList>
            <consortium name="EnsemblMetazoa"/>
        </authorList>
    </citation>
    <scope>IDENTIFICATION</scope>
</reference>
<feature type="transmembrane region" description="Helical" evidence="6">
    <location>
        <begin position="410"/>
        <end position="430"/>
    </location>
</feature>
<dbReference type="PROSITE" id="PS50850">
    <property type="entry name" value="MFS"/>
    <property type="match status" value="1"/>
</dbReference>
<evidence type="ECO:0000313" key="8">
    <source>
        <dbReference type="EnsemblMetazoa" id="CLYHEMP020415.1"/>
    </source>
</evidence>
<feature type="transmembrane region" description="Helical" evidence="6">
    <location>
        <begin position="357"/>
        <end position="376"/>
    </location>
</feature>
<feature type="transmembrane region" description="Helical" evidence="6">
    <location>
        <begin position="442"/>
        <end position="469"/>
    </location>
</feature>
<comment type="similarity">
    <text evidence="2">Belongs to the major facilitator superfamily. MFSD6 family.</text>
</comment>
<feature type="transmembrane region" description="Helical" evidence="6">
    <location>
        <begin position="383"/>
        <end position="404"/>
    </location>
</feature>
<evidence type="ECO:0000259" key="7">
    <source>
        <dbReference type="PROSITE" id="PS50850"/>
    </source>
</evidence>
<dbReference type="InterPro" id="IPR051717">
    <property type="entry name" value="MFS_MFSD6"/>
</dbReference>
<keyword evidence="5 6" id="KW-0472">Membrane</keyword>
<evidence type="ECO:0000256" key="2">
    <source>
        <dbReference type="ARBA" id="ARBA00005241"/>
    </source>
</evidence>
<dbReference type="PANTHER" id="PTHR16172:SF41">
    <property type="entry name" value="MAJOR FACILITATOR SUPERFAMILY DOMAIN-CONTAINING PROTEIN 6-LIKE"/>
    <property type="match status" value="1"/>
</dbReference>
<feature type="transmembrane region" description="Helical" evidence="6">
    <location>
        <begin position="130"/>
        <end position="149"/>
    </location>
</feature>
<evidence type="ECO:0000256" key="3">
    <source>
        <dbReference type="ARBA" id="ARBA00022692"/>
    </source>
</evidence>
<accession>A0A7M5XAJ1</accession>
<keyword evidence="3 6" id="KW-0812">Transmembrane</keyword>
<keyword evidence="4 6" id="KW-1133">Transmembrane helix</keyword>
<name>A0A7M5XAJ1_9CNID</name>
<feature type="domain" description="Major facilitator superfamily (MFS) profile" evidence="7">
    <location>
        <begin position="323"/>
        <end position="527"/>
    </location>
</feature>
<organism evidence="8 9">
    <name type="scientific">Clytia hemisphaerica</name>
    <dbReference type="NCBI Taxonomy" id="252671"/>
    <lineage>
        <taxon>Eukaryota</taxon>
        <taxon>Metazoa</taxon>
        <taxon>Cnidaria</taxon>
        <taxon>Hydrozoa</taxon>
        <taxon>Hydroidolina</taxon>
        <taxon>Leptothecata</taxon>
        <taxon>Obeliida</taxon>
        <taxon>Clytiidae</taxon>
        <taxon>Clytia</taxon>
    </lineage>
</organism>
<dbReference type="SUPFAM" id="SSF103473">
    <property type="entry name" value="MFS general substrate transporter"/>
    <property type="match status" value="1"/>
</dbReference>
<dbReference type="EnsemblMetazoa" id="CLYHEMT020415.1">
    <property type="protein sequence ID" value="CLYHEMP020415.1"/>
    <property type="gene ID" value="CLYHEMG020415"/>
</dbReference>
<feature type="transmembrane region" description="Helical" evidence="6">
    <location>
        <begin position="197"/>
        <end position="220"/>
    </location>
</feature>
<dbReference type="OrthoDB" id="515887at2759"/>
<protein>
    <recommendedName>
        <fullName evidence="7">Major facilitator superfamily (MFS) profile domain-containing protein</fullName>
    </recommendedName>
</protein>
<evidence type="ECO:0000313" key="9">
    <source>
        <dbReference type="Proteomes" id="UP000594262"/>
    </source>
</evidence>
<feature type="transmembrane region" description="Helical" evidence="6">
    <location>
        <begin position="241"/>
        <end position="261"/>
    </location>
</feature>
<evidence type="ECO:0000256" key="4">
    <source>
        <dbReference type="ARBA" id="ARBA00022989"/>
    </source>
</evidence>
<feature type="transmembrane region" description="Helical" evidence="6">
    <location>
        <begin position="273"/>
        <end position="294"/>
    </location>
</feature>
<feature type="transmembrane region" description="Helical" evidence="6">
    <location>
        <begin position="481"/>
        <end position="502"/>
    </location>
</feature>
<dbReference type="Gene3D" id="1.20.1250.20">
    <property type="entry name" value="MFS general substrate transporter like domains"/>
    <property type="match status" value="2"/>
</dbReference>
<dbReference type="AlphaFoldDB" id="A0A7M5XAJ1"/>
<dbReference type="InterPro" id="IPR036259">
    <property type="entry name" value="MFS_trans_sf"/>
</dbReference>
<dbReference type="GO" id="GO:0022857">
    <property type="term" value="F:transmembrane transporter activity"/>
    <property type="evidence" value="ECO:0007669"/>
    <property type="project" value="InterPro"/>
</dbReference>
<dbReference type="PANTHER" id="PTHR16172">
    <property type="entry name" value="MAJOR FACILITATOR SUPERFAMILY DOMAIN-CONTAINING PROTEIN 6-LIKE"/>
    <property type="match status" value="1"/>
</dbReference>
<comment type="subcellular location">
    <subcellularLocation>
        <location evidence="1">Membrane</location>
        <topology evidence="1">Multi-pass membrane protein</topology>
    </subcellularLocation>
</comment>
<dbReference type="GO" id="GO:0016020">
    <property type="term" value="C:membrane"/>
    <property type="evidence" value="ECO:0007669"/>
    <property type="project" value="UniProtKB-SubCell"/>
</dbReference>
<feature type="transmembrane region" description="Helical" evidence="6">
    <location>
        <begin position="7"/>
        <end position="27"/>
    </location>
</feature>